<dbReference type="Pfam" id="PF00656">
    <property type="entry name" value="Peptidase_C14"/>
    <property type="match status" value="1"/>
</dbReference>
<dbReference type="InterPro" id="IPR011600">
    <property type="entry name" value="Pept_C14_caspase"/>
</dbReference>
<dbReference type="OrthoDB" id="3223806at2759"/>
<evidence type="ECO:0000313" key="2">
    <source>
        <dbReference type="EMBL" id="KAF9474962.1"/>
    </source>
</evidence>
<reference evidence="2" key="1">
    <citation type="submission" date="2020-11" db="EMBL/GenBank/DDBJ databases">
        <authorList>
            <consortium name="DOE Joint Genome Institute"/>
            <person name="Ahrendt S."/>
            <person name="Riley R."/>
            <person name="Andreopoulos W."/>
            <person name="Labutti K."/>
            <person name="Pangilinan J."/>
            <person name="Ruiz-Duenas F.J."/>
            <person name="Barrasa J.M."/>
            <person name="Sanchez-Garcia M."/>
            <person name="Camarero S."/>
            <person name="Miyauchi S."/>
            <person name="Serrano A."/>
            <person name="Linde D."/>
            <person name="Babiker R."/>
            <person name="Drula E."/>
            <person name="Ayuso-Fernandez I."/>
            <person name="Pacheco R."/>
            <person name="Padilla G."/>
            <person name="Ferreira P."/>
            <person name="Barriuso J."/>
            <person name="Kellner H."/>
            <person name="Castanera R."/>
            <person name="Alfaro M."/>
            <person name="Ramirez L."/>
            <person name="Pisabarro A.G."/>
            <person name="Kuo A."/>
            <person name="Tritt A."/>
            <person name="Lipzen A."/>
            <person name="He G."/>
            <person name="Yan M."/>
            <person name="Ng V."/>
            <person name="Cullen D."/>
            <person name="Martin F."/>
            <person name="Rosso M.-N."/>
            <person name="Henrissat B."/>
            <person name="Hibbett D."/>
            <person name="Martinez A.T."/>
            <person name="Grigoriev I.V."/>
        </authorList>
    </citation>
    <scope>NUCLEOTIDE SEQUENCE</scope>
    <source>
        <strain evidence="2">CIRM-BRFM 674</strain>
    </source>
</reference>
<name>A0A9P5YSE2_9AGAR</name>
<sequence length="574" mass="64392">MGLFAVLIGINKYHTSNPTQLPTLQSAVSDAHSFRKYLEKFLHVPSSHIVTLTNENATRDAITHALCNLREDARIARDDAILIYYAGLGFEMDVDSPSLEWEVGGPTTKLQIIFASDCDKQSEYGPLGVVPFSSRDLENLLHSIAEKKGDNVTVIFDCCYAAGILGQKIDVSRVRSVQLRSKTHDEVLHENLGPIRRVEKGSDTPYIVLSACGPMEIAIENRRHGVFSAALIKLFKQVPLDKLRYSDILTHPLLDKFPNQHPRCDGRHLDRTIFSTQVMPSEHFPIYDAPSSNTCQSVPTFLRTGTRQCLRAYVDDKFRNIYHDLANSPVLKANTETILFVEESKDADVEIRSRIGKDVAELTLRTAPSHEFAYLVDVRDRDVLARAILQIIHFYLEFTSVRRDPCISLNVDISLYKLQETCLGSEGREAEGPNLYVGGVINLRADEDGEDISYGITLMNRSIHDLYITVFFFNINDLTITKNDDSTVKDDFLSPPLKSHGGILAIGHGTAECQPIKFGITNDIDIDIGFLKICLSTQSFNMDHPPTSGDTDNLPIVFQDDVLILVRQRQRLTR</sequence>
<proteinExistence type="predicted"/>
<dbReference type="GO" id="GO:0006508">
    <property type="term" value="P:proteolysis"/>
    <property type="evidence" value="ECO:0007669"/>
    <property type="project" value="InterPro"/>
</dbReference>
<accession>A0A9P5YSE2</accession>
<gene>
    <name evidence="2" type="ORF">BDN70DRAFT_884287</name>
</gene>
<dbReference type="Proteomes" id="UP000807469">
    <property type="component" value="Unassembled WGS sequence"/>
</dbReference>
<dbReference type="AlphaFoldDB" id="A0A9P5YSE2"/>
<feature type="domain" description="Peptidase C14 caspase" evidence="1">
    <location>
        <begin position="4"/>
        <end position="251"/>
    </location>
</feature>
<dbReference type="EMBL" id="MU155353">
    <property type="protein sequence ID" value="KAF9474962.1"/>
    <property type="molecule type" value="Genomic_DNA"/>
</dbReference>
<keyword evidence="3" id="KW-1185">Reference proteome</keyword>
<organism evidence="2 3">
    <name type="scientific">Pholiota conissans</name>
    <dbReference type="NCBI Taxonomy" id="109636"/>
    <lineage>
        <taxon>Eukaryota</taxon>
        <taxon>Fungi</taxon>
        <taxon>Dikarya</taxon>
        <taxon>Basidiomycota</taxon>
        <taxon>Agaricomycotina</taxon>
        <taxon>Agaricomycetes</taxon>
        <taxon>Agaricomycetidae</taxon>
        <taxon>Agaricales</taxon>
        <taxon>Agaricineae</taxon>
        <taxon>Strophariaceae</taxon>
        <taxon>Pholiota</taxon>
    </lineage>
</organism>
<protein>
    <recommendedName>
        <fullName evidence="1">Peptidase C14 caspase domain-containing protein</fullName>
    </recommendedName>
</protein>
<evidence type="ECO:0000259" key="1">
    <source>
        <dbReference type="Pfam" id="PF00656"/>
    </source>
</evidence>
<evidence type="ECO:0000313" key="3">
    <source>
        <dbReference type="Proteomes" id="UP000807469"/>
    </source>
</evidence>
<dbReference type="GO" id="GO:0004197">
    <property type="term" value="F:cysteine-type endopeptidase activity"/>
    <property type="evidence" value="ECO:0007669"/>
    <property type="project" value="InterPro"/>
</dbReference>
<dbReference type="Gene3D" id="3.40.50.1460">
    <property type="match status" value="1"/>
</dbReference>
<comment type="caution">
    <text evidence="2">The sequence shown here is derived from an EMBL/GenBank/DDBJ whole genome shotgun (WGS) entry which is preliminary data.</text>
</comment>